<organism evidence="3 4">
    <name type="scientific">Pseudomonas abyssi</name>
    <dbReference type="NCBI Taxonomy" id="170540"/>
    <lineage>
        <taxon>Bacteria</taxon>
        <taxon>Pseudomonadati</taxon>
        <taxon>Pseudomonadota</taxon>
        <taxon>Gammaproteobacteria</taxon>
        <taxon>Pseudomonadales</taxon>
        <taxon>Pseudomonadaceae</taxon>
        <taxon>Pseudomonas</taxon>
    </lineage>
</organism>
<accession>A0A2A3MGV8</accession>
<feature type="domain" description="VWFA" evidence="2">
    <location>
        <begin position="417"/>
        <end position="601"/>
    </location>
</feature>
<dbReference type="InterPro" id="IPR036465">
    <property type="entry name" value="vWFA_dom_sf"/>
</dbReference>
<evidence type="ECO:0000256" key="1">
    <source>
        <dbReference type="SAM" id="MobiDB-lite"/>
    </source>
</evidence>
<proteinExistence type="predicted"/>
<name>A0A2A3MGV8_9PSED</name>
<dbReference type="PANTHER" id="PTHR41248">
    <property type="entry name" value="NORD PROTEIN"/>
    <property type="match status" value="1"/>
</dbReference>
<dbReference type="PROSITE" id="PS50234">
    <property type="entry name" value="VWFA"/>
    <property type="match status" value="1"/>
</dbReference>
<dbReference type="Proteomes" id="UP000242313">
    <property type="component" value="Unassembled WGS sequence"/>
</dbReference>
<dbReference type="InterPro" id="IPR002035">
    <property type="entry name" value="VWF_A"/>
</dbReference>
<comment type="caution">
    <text evidence="3">The sequence shown here is derived from an EMBL/GenBank/DDBJ whole genome shotgun (WGS) entry which is preliminary data.</text>
</comment>
<feature type="region of interest" description="Disordered" evidence="1">
    <location>
        <begin position="213"/>
        <end position="232"/>
    </location>
</feature>
<dbReference type="InterPro" id="IPR051928">
    <property type="entry name" value="NorD/CobT"/>
</dbReference>
<reference evidence="3 4" key="1">
    <citation type="submission" date="2017-09" db="EMBL/GenBank/DDBJ databases">
        <title>Pseudomonas abyssi sp. nov. isolated from Abyssopelagic Water.</title>
        <authorList>
            <person name="Wei Y."/>
        </authorList>
    </citation>
    <scope>NUCLEOTIDE SEQUENCE [LARGE SCALE GENOMIC DNA]</scope>
    <source>
        <strain evidence="3 4">MT5</strain>
    </source>
</reference>
<keyword evidence="4" id="KW-1185">Reference proteome</keyword>
<dbReference type="CDD" id="cd01454">
    <property type="entry name" value="vWA_norD_type"/>
    <property type="match status" value="1"/>
</dbReference>
<dbReference type="SMART" id="SM00327">
    <property type="entry name" value="VWA"/>
    <property type="match status" value="1"/>
</dbReference>
<evidence type="ECO:0000313" key="4">
    <source>
        <dbReference type="Proteomes" id="UP000242313"/>
    </source>
</evidence>
<gene>
    <name evidence="3" type="ORF">CNQ84_12935</name>
</gene>
<dbReference type="Gene3D" id="3.40.50.410">
    <property type="entry name" value="von Willebrand factor, type A domain"/>
    <property type="match status" value="1"/>
</dbReference>
<sequence>MEEAVGIRWHRLVTRLASRGYPAARVTLETEGPRLALILRALGSDAALSIKASSERSLRVRRPLLQRLAGTGRRHALAWREPDSLHLPAQLQVFAEARLNRELYLWLTVLASEPLPTADDAWRASQARILATLARFPGLRGLYHRLAQALIDERGDPASLPRNQREREVCIQTELLQPGSQSQLPPAPGEPLPVPLWLYTADGNVDAVPPATQAQVESPPAGGQIRQGKGRKQARYVDDPGRENGLMIFRLESLFSWSEFVPVDRCQDDREDLDAESTAADLDFLSLARSRSTSASRIKLDLDLPSAAEDDLPLGEGCRYPEWDWRKRQLLPDHCSVVPLLPRGAEAAPLPPRLASLASSLRRRFEGLRPQRAWLGRQASGSQLDLQACLAYTCQRQRGNADSQPLLWRSQVGRQRDLACLMLADLSLSTEAWADDRYQVIDVIRDSLHLFGEALHAGQDSFAMYGFSSRRRNHVRFSLIKNFDEAWGDAIHGRIQALKPGYYTRMGAAIRQATDILRERPAEQRLLLLTDGKPNDLDIYEGRYGMEDTRHALREARQAGVQPFCVTIDQQASDYLPYLFGQGHYRVIRRAAELPELLPRLYLLLTGGAGR</sequence>
<dbReference type="RefSeq" id="WP_096005271.1">
    <property type="nucleotide sequence ID" value="NZ_NTMR01000016.1"/>
</dbReference>
<dbReference type="AlphaFoldDB" id="A0A2A3MGV8"/>
<dbReference type="PANTHER" id="PTHR41248:SF1">
    <property type="entry name" value="NORD PROTEIN"/>
    <property type="match status" value="1"/>
</dbReference>
<dbReference type="EMBL" id="NTMR01000016">
    <property type="protein sequence ID" value="PBK03794.1"/>
    <property type="molecule type" value="Genomic_DNA"/>
</dbReference>
<evidence type="ECO:0000259" key="2">
    <source>
        <dbReference type="PROSITE" id="PS50234"/>
    </source>
</evidence>
<dbReference type="SUPFAM" id="SSF53300">
    <property type="entry name" value="vWA-like"/>
    <property type="match status" value="1"/>
</dbReference>
<protein>
    <submittedName>
        <fullName evidence="3">Nitric oxide reductase activation protein NorD</fullName>
    </submittedName>
</protein>
<evidence type="ECO:0000313" key="3">
    <source>
        <dbReference type="EMBL" id="PBK03794.1"/>
    </source>
</evidence>
<dbReference type="Pfam" id="PF00092">
    <property type="entry name" value="VWA"/>
    <property type="match status" value="1"/>
</dbReference>